<reference evidence="9" key="1">
    <citation type="submission" date="2023-06" db="EMBL/GenBank/DDBJ databases">
        <title>Reference genome for the Northern bat (Eptesicus nilssonii), a most northern bat species.</title>
        <authorList>
            <person name="Laine V.N."/>
            <person name="Pulliainen A.T."/>
            <person name="Lilley T.M."/>
        </authorList>
    </citation>
    <scope>NUCLEOTIDE SEQUENCE</scope>
    <source>
        <strain evidence="9">BLF_Eptnil</strain>
        <tissue evidence="9">Kidney</tissue>
    </source>
</reference>
<gene>
    <name evidence="9" type="ORF">QTO34_005333</name>
</gene>
<feature type="region of interest" description="Disordered" evidence="7">
    <location>
        <begin position="255"/>
        <end position="310"/>
    </location>
</feature>
<evidence type="ECO:0000313" key="10">
    <source>
        <dbReference type="Proteomes" id="UP001177744"/>
    </source>
</evidence>
<feature type="compositionally biased region" description="Polar residues" evidence="7">
    <location>
        <begin position="84"/>
        <end position="102"/>
    </location>
</feature>
<comment type="similarity">
    <text evidence="1">Belongs to the FAM221 family.</text>
</comment>
<feature type="compositionally biased region" description="Polar residues" evidence="7">
    <location>
        <begin position="121"/>
        <end position="138"/>
    </location>
</feature>
<name>A0AA40HN53_CNENI</name>
<feature type="compositionally biased region" description="Acidic residues" evidence="7">
    <location>
        <begin position="260"/>
        <end position="269"/>
    </location>
</feature>
<keyword evidence="10" id="KW-1185">Reference proteome</keyword>
<evidence type="ECO:0000256" key="2">
    <source>
        <dbReference type="ARBA" id="ARBA00024472"/>
    </source>
</evidence>
<evidence type="ECO:0000259" key="8">
    <source>
        <dbReference type="PROSITE" id="PS51084"/>
    </source>
</evidence>
<evidence type="ECO:0000256" key="4">
    <source>
        <dbReference type="PIRSR" id="PIRSR601310-1"/>
    </source>
</evidence>
<feature type="compositionally biased region" description="Basic and acidic residues" evidence="7">
    <location>
        <begin position="1"/>
        <end position="22"/>
    </location>
</feature>
<dbReference type="FunFam" id="3.30.428.10:FF:000005">
    <property type="entry name" value="Histidine triad nucleotide-binding protein 1"/>
    <property type="match status" value="1"/>
</dbReference>
<dbReference type="AlphaFoldDB" id="A0AA40HN53"/>
<dbReference type="PRINTS" id="PR00332">
    <property type="entry name" value="HISTRIAD"/>
</dbReference>
<comment type="catalytic activity">
    <reaction evidence="2">
        <text>adenosine 5'-phosphoramidate + H2O = NH4(+) + AMP</text>
        <dbReference type="Rhea" id="RHEA:67916"/>
        <dbReference type="ChEBI" id="CHEBI:15377"/>
        <dbReference type="ChEBI" id="CHEBI:28938"/>
        <dbReference type="ChEBI" id="CHEBI:57890"/>
        <dbReference type="ChEBI" id="CHEBI:456215"/>
    </reaction>
</comment>
<dbReference type="InterPro" id="IPR036265">
    <property type="entry name" value="HIT-like_sf"/>
</dbReference>
<dbReference type="PROSITE" id="PS51084">
    <property type="entry name" value="HIT_2"/>
    <property type="match status" value="1"/>
</dbReference>
<dbReference type="InterPro" id="IPR001310">
    <property type="entry name" value="Histidine_triad_HIT"/>
</dbReference>
<sequence>MEAEEPHTTMDAEEHPSSKDPSAEDSQEPPLPDTLLEPFISQIPLEPHTSESQMLSPTSHSELENTSENPLEPSISEPPLELITSESQIVPSTSQTEFETYTSENPLEPSISEPPLEPHTSESQMMSPTSHTELETYTSENPLEPSISEPPLELNTSESHMMPSTSQTPLETYTSENLLEPSISKASVEHSISNVPEEYSTLQNSSPDQVSDALKKGLSSEVSWPRRSTQIRESEMLPKHSLVGPSAKVHLDTFEKEREEEGEDKEGEDATVSTTHTAQPGRHLGKKKEKKGVSRDTASPVVPAKQAEQVGVPKTMHREKFGAQANNLFQWEKNAALKATQTGLYIGWRCPHYLWDCFRIGDESKCFCGHVLREHRIVSDISVPCNVSQCRCLMFCFIPSRPEEVGEFWLKRRATFDPKAWRAQCRCKHSHENHAATGCHPCRVKGCCCNCFESNFLCAACDRRWEEHETFFETEETRRRGGRPRGADHVPFAEIPTLRETIISNSDFEVLQKQGPSGHPSSHPRPPPPGSLTHPASDLALQLTPMAAAVLLAAGLRVARRVVAVAGPRGPQVRGAAGVNEGNEVAKAQQAAPRGTAPTIFSRILDRSLPADILYEDQQCLVFRDVAPQAPVHFLVIPKKPIPQISQAEEEDQQLLGHLLLVAKKTAKAEGLGDGYRLVINDGKLGAQSVYHLHIHVLGGRQLQWPPG</sequence>
<dbReference type="InterPro" id="IPR019808">
    <property type="entry name" value="Histidine_triad_CS"/>
</dbReference>
<dbReference type="Gene3D" id="3.30.428.10">
    <property type="entry name" value="HIT-like"/>
    <property type="match status" value="1"/>
</dbReference>
<feature type="compositionally biased region" description="Low complexity" evidence="7">
    <location>
        <begin position="103"/>
        <end position="114"/>
    </location>
</feature>
<feature type="active site" description="Tele-AMP-histidine intermediate" evidence="4">
    <location>
        <position position="694"/>
    </location>
</feature>
<dbReference type="PROSITE" id="PS00892">
    <property type="entry name" value="HIT_1"/>
    <property type="match status" value="1"/>
</dbReference>
<evidence type="ECO:0000256" key="6">
    <source>
        <dbReference type="PROSITE-ProRule" id="PRU00464"/>
    </source>
</evidence>
<dbReference type="InterPro" id="IPR026755">
    <property type="entry name" value="Fam221a/b"/>
</dbReference>
<feature type="compositionally biased region" description="Polar residues" evidence="7">
    <location>
        <begin position="50"/>
        <end position="66"/>
    </location>
</feature>
<feature type="compositionally biased region" description="Polar residues" evidence="7">
    <location>
        <begin position="190"/>
        <end position="209"/>
    </location>
</feature>
<feature type="compositionally biased region" description="Low complexity" evidence="7">
    <location>
        <begin position="67"/>
        <end position="83"/>
    </location>
</feature>
<feature type="region of interest" description="Disordered" evidence="7">
    <location>
        <begin position="511"/>
        <end position="536"/>
    </location>
</feature>
<feature type="domain" description="HIT" evidence="8">
    <location>
        <begin position="600"/>
        <end position="708"/>
    </location>
</feature>
<evidence type="ECO:0000256" key="3">
    <source>
        <dbReference type="ARBA" id="ARBA00025764"/>
    </source>
</evidence>
<dbReference type="SUPFAM" id="SSF54197">
    <property type="entry name" value="HIT-like"/>
    <property type="match status" value="1"/>
</dbReference>
<dbReference type="CDD" id="cd01276">
    <property type="entry name" value="PKCI_related"/>
    <property type="match status" value="1"/>
</dbReference>
<dbReference type="PANTHER" id="PTHR31214:SF3">
    <property type="entry name" value="PROTEIN FAM221B"/>
    <property type="match status" value="1"/>
</dbReference>
<proteinExistence type="inferred from homology"/>
<feature type="short sequence motif" description="Histidine triad motif" evidence="5 6">
    <location>
        <begin position="692"/>
        <end position="696"/>
    </location>
</feature>
<protein>
    <recommendedName>
        <fullName evidence="8">HIT domain-containing protein</fullName>
    </recommendedName>
</protein>
<comment type="caution">
    <text evidence="9">The sequence shown here is derived from an EMBL/GenBank/DDBJ whole genome shotgun (WGS) entry which is preliminary data.</text>
</comment>
<dbReference type="Pfam" id="PF14753">
    <property type="entry name" value="FAM221"/>
    <property type="match status" value="1"/>
</dbReference>
<comment type="similarity">
    <text evidence="3">Belongs to the HINT family.</text>
</comment>
<feature type="region of interest" description="Disordered" evidence="7">
    <location>
        <begin position="1"/>
        <end position="232"/>
    </location>
</feature>
<evidence type="ECO:0000313" key="9">
    <source>
        <dbReference type="EMBL" id="KAK1334329.1"/>
    </source>
</evidence>
<evidence type="ECO:0000256" key="7">
    <source>
        <dbReference type="SAM" id="MobiDB-lite"/>
    </source>
</evidence>
<dbReference type="GO" id="GO:0003824">
    <property type="term" value="F:catalytic activity"/>
    <property type="evidence" value="ECO:0007669"/>
    <property type="project" value="InterPro"/>
</dbReference>
<feature type="compositionally biased region" description="Low complexity" evidence="7">
    <location>
        <begin position="139"/>
        <end position="155"/>
    </location>
</feature>
<dbReference type="PANTHER" id="PTHR31214">
    <property type="entry name" value="PROTEIN FAM221A-RELATED"/>
    <property type="match status" value="1"/>
</dbReference>
<dbReference type="Pfam" id="PF01230">
    <property type="entry name" value="HIT"/>
    <property type="match status" value="1"/>
</dbReference>
<dbReference type="EMBL" id="JAULJE010000015">
    <property type="protein sequence ID" value="KAK1334329.1"/>
    <property type="molecule type" value="Genomic_DNA"/>
</dbReference>
<feature type="compositionally biased region" description="Polar residues" evidence="7">
    <location>
        <begin position="156"/>
        <end position="177"/>
    </location>
</feature>
<evidence type="ECO:0000256" key="5">
    <source>
        <dbReference type="PIRSR" id="PIRSR601310-3"/>
    </source>
</evidence>
<accession>A0AA40HN53</accession>
<organism evidence="9 10">
    <name type="scientific">Cnephaeus nilssonii</name>
    <name type="common">Northern bat</name>
    <name type="synonym">Eptesicus nilssonii</name>
    <dbReference type="NCBI Taxonomy" id="3371016"/>
    <lineage>
        <taxon>Eukaryota</taxon>
        <taxon>Metazoa</taxon>
        <taxon>Chordata</taxon>
        <taxon>Craniata</taxon>
        <taxon>Vertebrata</taxon>
        <taxon>Euteleostomi</taxon>
        <taxon>Mammalia</taxon>
        <taxon>Eutheria</taxon>
        <taxon>Laurasiatheria</taxon>
        <taxon>Chiroptera</taxon>
        <taxon>Yangochiroptera</taxon>
        <taxon>Vespertilionidae</taxon>
        <taxon>Cnephaeus</taxon>
    </lineage>
</organism>
<evidence type="ECO:0000256" key="1">
    <source>
        <dbReference type="ARBA" id="ARBA00011026"/>
    </source>
</evidence>
<dbReference type="Proteomes" id="UP001177744">
    <property type="component" value="Unassembled WGS sequence"/>
</dbReference>
<dbReference type="InterPro" id="IPR011146">
    <property type="entry name" value="HIT-like"/>
</dbReference>